<evidence type="ECO:0000313" key="3">
    <source>
        <dbReference type="Proteomes" id="UP001341840"/>
    </source>
</evidence>
<keyword evidence="1" id="KW-1133">Transmembrane helix</keyword>
<name>A0ABU6Z3I7_9FABA</name>
<protein>
    <submittedName>
        <fullName evidence="2">Uncharacterized protein</fullName>
    </submittedName>
</protein>
<dbReference type="EMBL" id="JASCZI010271875">
    <property type="protein sequence ID" value="MED6216341.1"/>
    <property type="molecule type" value="Genomic_DNA"/>
</dbReference>
<organism evidence="2 3">
    <name type="scientific">Stylosanthes scabra</name>
    <dbReference type="NCBI Taxonomy" id="79078"/>
    <lineage>
        <taxon>Eukaryota</taxon>
        <taxon>Viridiplantae</taxon>
        <taxon>Streptophyta</taxon>
        <taxon>Embryophyta</taxon>
        <taxon>Tracheophyta</taxon>
        <taxon>Spermatophyta</taxon>
        <taxon>Magnoliopsida</taxon>
        <taxon>eudicotyledons</taxon>
        <taxon>Gunneridae</taxon>
        <taxon>Pentapetalae</taxon>
        <taxon>rosids</taxon>
        <taxon>fabids</taxon>
        <taxon>Fabales</taxon>
        <taxon>Fabaceae</taxon>
        <taxon>Papilionoideae</taxon>
        <taxon>50 kb inversion clade</taxon>
        <taxon>dalbergioids sensu lato</taxon>
        <taxon>Dalbergieae</taxon>
        <taxon>Pterocarpus clade</taxon>
        <taxon>Stylosanthes</taxon>
    </lineage>
</organism>
<reference evidence="2 3" key="1">
    <citation type="journal article" date="2023" name="Plants (Basel)">
        <title>Bridging the Gap: Combining Genomics and Transcriptomics Approaches to Understand Stylosanthes scabra, an Orphan Legume from the Brazilian Caatinga.</title>
        <authorList>
            <person name="Ferreira-Neto J.R.C."/>
            <person name="da Silva M.D."/>
            <person name="Binneck E."/>
            <person name="de Melo N.F."/>
            <person name="da Silva R.H."/>
            <person name="de Melo A.L.T.M."/>
            <person name="Pandolfi V."/>
            <person name="Bustamante F.O."/>
            <person name="Brasileiro-Vidal A.C."/>
            <person name="Benko-Iseppon A.M."/>
        </authorList>
    </citation>
    <scope>NUCLEOTIDE SEQUENCE [LARGE SCALE GENOMIC DNA]</scope>
    <source>
        <tissue evidence="2">Leaves</tissue>
    </source>
</reference>
<gene>
    <name evidence="2" type="ORF">PIB30_006985</name>
</gene>
<accession>A0ABU6Z3I7</accession>
<evidence type="ECO:0000256" key="1">
    <source>
        <dbReference type="SAM" id="Phobius"/>
    </source>
</evidence>
<comment type="caution">
    <text evidence="2">The sequence shown here is derived from an EMBL/GenBank/DDBJ whole genome shotgun (WGS) entry which is preliminary data.</text>
</comment>
<evidence type="ECO:0000313" key="2">
    <source>
        <dbReference type="EMBL" id="MED6216341.1"/>
    </source>
</evidence>
<sequence length="160" mass="18559">MFQRPRTVALEYEKPGTYGTVLIYPLNRLVECGFVDNMAINPWVDIACRRQAFARDTLIHGLATLLSVSLFISLLIFVHTLTQLQPPNFPQPKSTHALTRWENDPSSVLSIFNWLQVLVTLFFDKTFFARIHNLFGFRYDDLSFVFTNAREPRTNLVYDV</sequence>
<feature type="transmembrane region" description="Helical" evidence="1">
    <location>
        <begin position="58"/>
        <end position="78"/>
    </location>
</feature>
<keyword evidence="3" id="KW-1185">Reference proteome</keyword>
<dbReference type="Proteomes" id="UP001341840">
    <property type="component" value="Unassembled WGS sequence"/>
</dbReference>
<keyword evidence="1" id="KW-0812">Transmembrane</keyword>
<keyword evidence="1" id="KW-0472">Membrane</keyword>
<proteinExistence type="predicted"/>